<evidence type="ECO:0000313" key="5">
    <source>
        <dbReference type="EMBL" id="RKN81609.1"/>
    </source>
</evidence>
<evidence type="ECO:0000256" key="1">
    <source>
        <dbReference type="ARBA" id="ARBA00009347"/>
    </source>
</evidence>
<dbReference type="RefSeq" id="WP_120711764.1">
    <property type="nucleotide sequence ID" value="NZ_RBCJ01000002.1"/>
</dbReference>
<dbReference type="GO" id="GO:0003995">
    <property type="term" value="F:acyl-CoA dehydrogenase activity"/>
    <property type="evidence" value="ECO:0007669"/>
    <property type="project" value="TreeGrafter"/>
</dbReference>
<comment type="caution">
    <text evidence="5">The sequence shown here is derived from an EMBL/GenBank/DDBJ whole genome shotgun (WGS) entry which is preliminary data.</text>
</comment>
<dbReference type="AlphaFoldDB" id="A0A3B0CBT8"/>
<dbReference type="Gene3D" id="2.40.110.10">
    <property type="entry name" value="Butyryl-CoA Dehydrogenase, subunit A, domain 2"/>
    <property type="match status" value="1"/>
</dbReference>
<proteinExistence type="inferred from homology"/>
<feature type="domain" description="Acyl-CoA dehydrogenase/oxidase C-terminal" evidence="4">
    <location>
        <begin position="242"/>
        <end position="360"/>
    </location>
</feature>
<accession>A0A3B0CBT8</accession>
<dbReference type="InterPro" id="IPR036250">
    <property type="entry name" value="AcylCo_DH-like_C"/>
</dbReference>
<dbReference type="OrthoDB" id="1155833at2"/>
<evidence type="ECO:0000259" key="4">
    <source>
        <dbReference type="Pfam" id="PF00441"/>
    </source>
</evidence>
<dbReference type="PANTHER" id="PTHR43884">
    <property type="entry name" value="ACYL-COA DEHYDROGENASE"/>
    <property type="match status" value="1"/>
</dbReference>
<dbReference type="InterPro" id="IPR009100">
    <property type="entry name" value="AcylCoA_DH/oxidase_NM_dom_sf"/>
</dbReference>
<reference evidence="5 6" key="1">
    <citation type="submission" date="2018-10" db="EMBL/GenBank/DDBJ databases">
        <title>Ulvibacterium marinum gen. nov., sp. nov., a novel marine bacterium of the family Flavobacteriaceae, isolated from a culture of the green alga Ulva prolifera.</title>
        <authorList>
            <person name="Zhang Z."/>
        </authorList>
    </citation>
    <scope>NUCLEOTIDE SEQUENCE [LARGE SCALE GENOMIC DNA]</scope>
    <source>
        <strain evidence="5 6">CCMM003</strain>
    </source>
</reference>
<dbReference type="InterPro" id="IPR009075">
    <property type="entry name" value="AcylCo_DH/oxidase_C"/>
</dbReference>
<dbReference type="InterPro" id="IPR046373">
    <property type="entry name" value="Acyl-CoA_Oxase/DH_mid-dom_sf"/>
</dbReference>
<sequence>MNNSVLGSRPIKEKGELENAYEKLLDIEQSRMYEQFYAFLRTTDLPYIPCLENDVEIVYQKCFETLHKLGEVSIPVSVALSMHYYVLASIATYPFKKTSPQYWKREILLNKIKKERVFIANTGSIRTYDNVSENKGILAMKEKDNYIVYGRAPFMSLAGIADYLVFTAELSDGGKAVFFAASDNAQIEFTDTVFGDTMKGSFTKSVKFKNLRVPVSNVIKLDAQTKEQSELLIYQRSWFQALVSAPYLGAAKRVIKEVKGFGEQKMKKGKKLSESEYFLNNLGELVVKYKGARQLCMQAGRALSRFKQGNKVLLEMLFEASVLSKFFGTHHAEEIVTQARYIMGTQFLSPQTMTHKIYKEIVFGPLQPMTDIDIKAYFSQNL</sequence>
<gene>
    <name evidence="5" type="ORF">D7Z94_11930</name>
</gene>
<evidence type="ECO:0000256" key="2">
    <source>
        <dbReference type="ARBA" id="ARBA00022630"/>
    </source>
</evidence>
<dbReference type="EMBL" id="RBCJ01000002">
    <property type="protein sequence ID" value="RKN81609.1"/>
    <property type="molecule type" value="Genomic_DNA"/>
</dbReference>
<dbReference type="SUPFAM" id="SSF47203">
    <property type="entry name" value="Acyl-CoA dehydrogenase C-terminal domain-like"/>
    <property type="match status" value="1"/>
</dbReference>
<dbReference type="PANTHER" id="PTHR43884:SF12">
    <property type="entry name" value="ISOVALERYL-COA DEHYDROGENASE, MITOCHONDRIAL-RELATED"/>
    <property type="match status" value="1"/>
</dbReference>
<evidence type="ECO:0000313" key="6">
    <source>
        <dbReference type="Proteomes" id="UP000276603"/>
    </source>
</evidence>
<dbReference type="Gene3D" id="1.20.140.10">
    <property type="entry name" value="Butyryl-CoA Dehydrogenase, subunit A, domain 3"/>
    <property type="match status" value="1"/>
</dbReference>
<keyword evidence="2" id="KW-0285">Flavoprotein</keyword>
<organism evidence="5 6">
    <name type="scientific">Ulvibacterium marinum</name>
    <dbReference type="NCBI Taxonomy" id="2419782"/>
    <lineage>
        <taxon>Bacteria</taxon>
        <taxon>Pseudomonadati</taxon>
        <taxon>Bacteroidota</taxon>
        <taxon>Flavobacteriia</taxon>
        <taxon>Flavobacteriales</taxon>
        <taxon>Flavobacteriaceae</taxon>
        <taxon>Ulvibacterium</taxon>
    </lineage>
</organism>
<protein>
    <submittedName>
        <fullName evidence="5">Acyl-CoA dehydrogenase</fullName>
    </submittedName>
</protein>
<dbReference type="Pfam" id="PF00441">
    <property type="entry name" value="Acyl-CoA_dh_1"/>
    <property type="match status" value="1"/>
</dbReference>
<keyword evidence="6" id="KW-1185">Reference proteome</keyword>
<dbReference type="SUPFAM" id="SSF56645">
    <property type="entry name" value="Acyl-CoA dehydrogenase NM domain-like"/>
    <property type="match status" value="1"/>
</dbReference>
<evidence type="ECO:0000256" key="3">
    <source>
        <dbReference type="ARBA" id="ARBA00022827"/>
    </source>
</evidence>
<dbReference type="Proteomes" id="UP000276603">
    <property type="component" value="Unassembled WGS sequence"/>
</dbReference>
<name>A0A3B0CBT8_9FLAO</name>
<comment type="similarity">
    <text evidence="1">Belongs to the acyl-CoA dehydrogenase family.</text>
</comment>
<keyword evidence="3" id="KW-0274">FAD</keyword>